<dbReference type="EC" id="3.1.1.29" evidence="1 6"/>
<comment type="subunit">
    <text evidence="6">Monomer.</text>
</comment>
<feature type="binding site" evidence="6">
    <location>
        <position position="18"/>
    </location>
    <ligand>
        <name>tRNA</name>
        <dbReference type="ChEBI" id="CHEBI:17843"/>
    </ligand>
</feature>
<reference evidence="7" key="1">
    <citation type="journal article" date="2020" name="mSystems">
        <title>Genome- and Community-Level Interaction Insights into Carbon Utilization and Element Cycling Functions of Hydrothermarchaeota in Hydrothermal Sediment.</title>
        <authorList>
            <person name="Zhou Z."/>
            <person name="Liu Y."/>
            <person name="Xu W."/>
            <person name="Pan J."/>
            <person name="Luo Z.H."/>
            <person name="Li M."/>
        </authorList>
    </citation>
    <scope>NUCLEOTIDE SEQUENCE [LARGE SCALE GENOMIC DNA]</scope>
    <source>
        <strain evidence="7">HyVt-503</strain>
    </source>
</reference>
<dbReference type="NCBIfam" id="TIGR00447">
    <property type="entry name" value="pth"/>
    <property type="match status" value="1"/>
</dbReference>
<dbReference type="AlphaFoldDB" id="A0A7V2WTE8"/>
<comment type="caution">
    <text evidence="6">Lacks conserved residue(s) required for the propagation of feature annotation.</text>
</comment>
<evidence type="ECO:0000256" key="2">
    <source>
        <dbReference type="ARBA" id="ARBA00022555"/>
    </source>
</evidence>
<dbReference type="CDD" id="cd00462">
    <property type="entry name" value="PTH"/>
    <property type="match status" value="1"/>
</dbReference>
<dbReference type="EMBL" id="DRND01000335">
    <property type="protein sequence ID" value="HFC47068.1"/>
    <property type="molecule type" value="Genomic_DNA"/>
</dbReference>
<dbReference type="InterPro" id="IPR001328">
    <property type="entry name" value="Pept_tRNA_hydro"/>
</dbReference>
<evidence type="ECO:0000256" key="5">
    <source>
        <dbReference type="ARBA" id="ARBA00050038"/>
    </source>
</evidence>
<keyword evidence="4 6" id="KW-0694">RNA-binding</keyword>
<comment type="caution">
    <text evidence="7">The sequence shown here is derived from an EMBL/GenBank/DDBJ whole genome shotgun (WGS) entry which is preliminary data.</text>
</comment>
<dbReference type="GO" id="GO:0005737">
    <property type="term" value="C:cytoplasm"/>
    <property type="evidence" value="ECO:0007669"/>
    <property type="project" value="UniProtKB-SubCell"/>
</dbReference>
<dbReference type="Proteomes" id="UP000885797">
    <property type="component" value="Unassembled WGS sequence"/>
</dbReference>
<dbReference type="GO" id="GO:0006515">
    <property type="term" value="P:protein quality control for misfolded or incompletely synthesized proteins"/>
    <property type="evidence" value="ECO:0007669"/>
    <property type="project" value="UniProtKB-UniRule"/>
</dbReference>
<feature type="binding site" evidence="6">
    <location>
        <position position="70"/>
    </location>
    <ligand>
        <name>tRNA</name>
        <dbReference type="ChEBI" id="CHEBI:17843"/>
    </ligand>
</feature>
<feature type="binding site" evidence="6">
    <location>
        <position position="72"/>
    </location>
    <ligand>
        <name>tRNA</name>
        <dbReference type="ChEBI" id="CHEBI:17843"/>
    </ligand>
</feature>
<keyword evidence="3 6" id="KW-0378">Hydrolase</keyword>
<dbReference type="Pfam" id="PF01195">
    <property type="entry name" value="Pept_tRNA_hydro"/>
    <property type="match status" value="1"/>
</dbReference>
<comment type="function">
    <text evidence="6">Catalyzes the release of premature peptidyl moieties from peptidyl-tRNA molecules trapped in stalled 50S ribosomal subunits, and thus maintains levels of free tRNAs and 50S ribosomes.</text>
</comment>
<feature type="site" description="Discriminates between blocked and unblocked aminoacyl-tRNA" evidence="6">
    <location>
        <position position="13"/>
    </location>
</feature>
<dbReference type="HAMAP" id="MF_00083">
    <property type="entry name" value="Pept_tRNA_hydro_bact"/>
    <property type="match status" value="1"/>
</dbReference>
<comment type="catalytic activity">
    <reaction evidence="6">
        <text>an N-acyl-L-alpha-aminoacyl-tRNA + H2O = an N-acyl-L-amino acid + a tRNA + H(+)</text>
        <dbReference type="Rhea" id="RHEA:54448"/>
        <dbReference type="Rhea" id="RHEA-COMP:10123"/>
        <dbReference type="Rhea" id="RHEA-COMP:13883"/>
        <dbReference type="ChEBI" id="CHEBI:15377"/>
        <dbReference type="ChEBI" id="CHEBI:15378"/>
        <dbReference type="ChEBI" id="CHEBI:59874"/>
        <dbReference type="ChEBI" id="CHEBI:78442"/>
        <dbReference type="ChEBI" id="CHEBI:138191"/>
        <dbReference type="EC" id="3.1.1.29"/>
    </reaction>
</comment>
<gene>
    <name evidence="6" type="primary">pth</name>
    <name evidence="7" type="ORF">ENJ63_04220</name>
</gene>
<evidence type="ECO:0000313" key="7">
    <source>
        <dbReference type="EMBL" id="HFC47068.1"/>
    </source>
</evidence>
<dbReference type="Gene3D" id="3.40.50.1470">
    <property type="entry name" value="Peptidyl-tRNA hydrolase"/>
    <property type="match status" value="1"/>
</dbReference>
<dbReference type="GO" id="GO:0004045">
    <property type="term" value="F:peptidyl-tRNA hydrolase activity"/>
    <property type="evidence" value="ECO:0007669"/>
    <property type="project" value="UniProtKB-UniRule"/>
</dbReference>
<dbReference type="SUPFAM" id="SSF53178">
    <property type="entry name" value="Peptidyl-tRNA hydrolase-like"/>
    <property type="match status" value="1"/>
</dbReference>
<evidence type="ECO:0000256" key="1">
    <source>
        <dbReference type="ARBA" id="ARBA00013260"/>
    </source>
</evidence>
<dbReference type="GO" id="GO:0000049">
    <property type="term" value="F:tRNA binding"/>
    <property type="evidence" value="ECO:0007669"/>
    <property type="project" value="UniProtKB-UniRule"/>
</dbReference>
<feature type="active site" description="Proton acceptor" evidence="6">
    <location>
        <position position="23"/>
    </location>
</feature>
<keyword evidence="6" id="KW-0963">Cytoplasm</keyword>
<dbReference type="InterPro" id="IPR036416">
    <property type="entry name" value="Pept_tRNA_hydro_sf"/>
</dbReference>
<comment type="subcellular location">
    <subcellularLocation>
        <location evidence="6">Cytoplasm</location>
    </subcellularLocation>
</comment>
<evidence type="ECO:0000256" key="3">
    <source>
        <dbReference type="ARBA" id="ARBA00022801"/>
    </source>
</evidence>
<sequence>MKRPNYLIVGLGNPGREYEKTRHNAGFLLCEYLADHLHFPPFREESRFKGDYSEGDYSGQSLTLFRPMTYMNRSGEALRPLVDFFKLDLASVLVCHDDLDLPLGKIRFQLNGGTGGHRGVESIVTHMGTKDFPRLRIGIGRPTSSKDVKRYVLERFSPVELDHFKKVLQLAKDGVLCFVEEGIHQAMNRFNGRVVEP</sequence>
<feature type="site" description="Stabilizes the basic form of H active site to accept a proton" evidence="6">
    <location>
        <position position="97"/>
    </location>
</feature>
<protein>
    <recommendedName>
        <fullName evidence="5 6">Peptidyl-tRNA hydrolase</fullName>
        <shortName evidence="6">Pth</shortName>
        <ecNumber evidence="1 6">3.1.1.29</ecNumber>
    </recommendedName>
</protein>
<proteinExistence type="inferred from homology"/>
<organism evidence="7">
    <name type="scientific">Dissulfuribacter thermophilus</name>
    <dbReference type="NCBI Taxonomy" id="1156395"/>
    <lineage>
        <taxon>Bacteria</taxon>
        <taxon>Pseudomonadati</taxon>
        <taxon>Thermodesulfobacteriota</taxon>
        <taxon>Dissulfuribacteria</taxon>
        <taxon>Dissulfuribacterales</taxon>
        <taxon>Dissulfuribacteraceae</taxon>
        <taxon>Dissulfuribacter</taxon>
    </lineage>
</organism>
<keyword evidence="2 6" id="KW-0820">tRNA-binding</keyword>
<comment type="similarity">
    <text evidence="6">Belongs to the PTH family.</text>
</comment>
<evidence type="ECO:0000256" key="4">
    <source>
        <dbReference type="ARBA" id="ARBA00022884"/>
    </source>
</evidence>
<dbReference type="GO" id="GO:0072344">
    <property type="term" value="P:rescue of stalled ribosome"/>
    <property type="evidence" value="ECO:0007669"/>
    <property type="project" value="UniProtKB-UniRule"/>
</dbReference>
<dbReference type="FunFam" id="3.40.50.1470:FF:000001">
    <property type="entry name" value="Peptidyl-tRNA hydrolase"/>
    <property type="match status" value="1"/>
</dbReference>
<dbReference type="PANTHER" id="PTHR17224">
    <property type="entry name" value="PEPTIDYL-TRNA HYDROLASE"/>
    <property type="match status" value="1"/>
</dbReference>
<name>A0A7V2WTE8_9BACT</name>
<evidence type="ECO:0000256" key="6">
    <source>
        <dbReference type="HAMAP-Rule" id="MF_00083"/>
    </source>
</evidence>
<accession>A0A7V2WTE8</accession>
<dbReference type="PANTHER" id="PTHR17224:SF1">
    <property type="entry name" value="PEPTIDYL-TRNA HYDROLASE"/>
    <property type="match status" value="1"/>
</dbReference>
<comment type="function">
    <text evidence="6">Hydrolyzes ribosome-free peptidyl-tRNAs (with 1 or more amino acids incorporated), which drop off the ribosome during protein synthesis, or as a result of ribosome stalling.</text>
</comment>